<dbReference type="PANTHER" id="PTHR43677">
    <property type="entry name" value="SHORT-CHAIN DEHYDROGENASE/REDUCTASE"/>
    <property type="match status" value="1"/>
</dbReference>
<dbReference type="SMART" id="SM00829">
    <property type="entry name" value="PKS_ER"/>
    <property type="match status" value="1"/>
</dbReference>
<dbReference type="Gene3D" id="3.40.50.720">
    <property type="entry name" value="NAD(P)-binding Rossmann-like Domain"/>
    <property type="match status" value="1"/>
</dbReference>
<dbReference type="AlphaFoldDB" id="A0A510HHI0"/>
<dbReference type="Gene3D" id="3.90.180.10">
    <property type="entry name" value="Medium-chain alcohol dehydrogenases, catalytic domain"/>
    <property type="match status" value="1"/>
</dbReference>
<dbReference type="SUPFAM" id="SSF51735">
    <property type="entry name" value="NAD(P)-binding Rossmann-fold domains"/>
    <property type="match status" value="1"/>
</dbReference>
<dbReference type="RefSeq" id="WP_143527446.1">
    <property type="nucleotide sequence ID" value="NZ_AP019791.1"/>
</dbReference>
<dbReference type="EMBL" id="AP019791">
    <property type="protein sequence ID" value="BBL79440.1"/>
    <property type="molecule type" value="Genomic_DNA"/>
</dbReference>
<feature type="region of interest" description="Disordered" evidence="1">
    <location>
        <begin position="331"/>
        <end position="350"/>
    </location>
</feature>
<accession>A0A510HHI0</accession>
<dbReference type="Proteomes" id="UP000318065">
    <property type="component" value="Chromosome"/>
</dbReference>
<feature type="domain" description="Enoyl reductase (ER)" evidence="2">
    <location>
        <begin position="10"/>
        <end position="322"/>
    </location>
</feature>
<keyword evidence="4" id="KW-1185">Reference proteome</keyword>
<evidence type="ECO:0000313" key="4">
    <source>
        <dbReference type="Proteomes" id="UP000318065"/>
    </source>
</evidence>
<dbReference type="Pfam" id="PF08240">
    <property type="entry name" value="ADH_N"/>
    <property type="match status" value="1"/>
</dbReference>
<organism evidence="3 4">
    <name type="scientific">Rubrobacter xylanophilus</name>
    <dbReference type="NCBI Taxonomy" id="49319"/>
    <lineage>
        <taxon>Bacteria</taxon>
        <taxon>Bacillati</taxon>
        <taxon>Actinomycetota</taxon>
        <taxon>Rubrobacteria</taxon>
        <taxon>Rubrobacterales</taxon>
        <taxon>Rubrobacteraceae</taxon>
        <taxon>Rubrobacter</taxon>
    </lineage>
</organism>
<dbReference type="PANTHER" id="PTHR43677:SF4">
    <property type="entry name" value="QUINONE OXIDOREDUCTASE-LIKE PROTEIN 2"/>
    <property type="match status" value="1"/>
</dbReference>
<name>A0A510HHI0_9ACTN</name>
<protein>
    <submittedName>
        <fullName evidence="3">NADPH:quinone oxidoreductase</fullName>
    </submittedName>
</protein>
<dbReference type="InterPro" id="IPR013154">
    <property type="entry name" value="ADH-like_N"/>
</dbReference>
<dbReference type="Pfam" id="PF00107">
    <property type="entry name" value="ADH_zinc_N"/>
    <property type="match status" value="1"/>
</dbReference>
<dbReference type="OrthoDB" id="4190732at2"/>
<evidence type="ECO:0000313" key="3">
    <source>
        <dbReference type="EMBL" id="BBL79440.1"/>
    </source>
</evidence>
<dbReference type="InterPro" id="IPR051397">
    <property type="entry name" value="Zn-ADH-like_protein"/>
</dbReference>
<evidence type="ECO:0000256" key="1">
    <source>
        <dbReference type="SAM" id="MobiDB-lite"/>
    </source>
</evidence>
<reference evidence="3" key="1">
    <citation type="journal article" date="2019" name="Microbiol. Resour. Announc.">
        <title>Complete Genome Sequence of Rubrobacter xylanophilus Strain AA3-22, Isolated from Arima Onsen in Japan.</title>
        <authorList>
            <person name="Tomariguchi N."/>
            <person name="Miyazaki K."/>
        </authorList>
    </citation>
    <scope>NUCLEOTIDE SEQUENCE [LARGE SCALE GENOMIC DNA]</scope>
    <source>
        <strain evidence="3">AA3-22</strain>
    </source>
</reference>
<sequence>MRAMLCRRWGDPSNLSFEKVDSMSGGARDVRISVHASGVNFADNLMIAGRYQLKPPFPFSPGFEVSGVATRIGEDVDELKPGDRVMAALEHGGYAEEVVVPSTHVLPIPEGMDFTTAAAFPVAYGTAHLALVYRARLEPGEVLVVHGAAGNVGRAAVEIGKRLGATVIATAGSPAHLEVAAERGADHTIYYGRDNIRDRVLEITDGRGADVVIDPVGGDAFDESLRCVTWEGRILTIGFAGGRIPEAPAWRILLRSCTVLGTDWGGYLMRDPEKVRASIAEALGWYSEGVVDPRPSHTFPLEQAADALKTQAARRITGKVVLATDRLAEGERRSLTQHPARRQQTSTNLKGTNEVRVGRRAIVAEE</sequence>
<proteinExistence type="predicted"/>
<gene>
    <name evidence="3" type="ORF">RxyAA322_12940</name>
</gene>
<evidence type="ECO:0000259" key="2">
    <source>
        <dbReference type="SMART" id="SM00829"/>
    </source>
</evidence>
<dbReference type="InterPro" id="IPR011032">
    <property type="entry name" value="GroES-like_sf"/>
</dbReference>
<dbReference type="InterPro" id="IPR013149">
    <property type="entry name" value="ADH-like_C"/>
</dbReference>
<dbReference type="GO" id="GO:0016491">
    <property type="term" value="F:oxidoreductase activity"/>
    <property type="evidence" value="ECO:0007669"/>
    <property type="project" value="InterPro"/>
</dbReference>
<dbReference type="InterPro" id="IPR036291">
    <property type="entry name" value="NAD(P)-bd_dom_sf"/>
</dbReference>
<dbReference type="CDD" id="cd08241">
    <property type="entry name" value="QOR1"/>
    <property type="match status" value="1"/>
</dbReference>
<dbReference type="InterPro" id="IPR020843">
    <property type="entry name" value="ER"/>
</dbReference>
<dbReference type="SUPFAM" id="SSF50129">
    <property type="entry name" value="GroES-like"/>
    <property type="match status" value="1"/>
</dbReference>